<gene>
    <name evidence="1" type="ORF">KHA94_16985</name>
</gene>
<organism evidence="1 2">
    <name type="scientific">Cytobacillus citreus</name>
    <dbReference type="NCBI Taxonomy" id="2833586"/>
    <lineage>
        <taxon>Bacteria</taxon>
        <taxon>Bacillati</taxon>
        <taxon>Bacillota</taxon>
        <taxon>Bacilli</taxon>
        <taxon>Bacillales</taxon>
        <taxon>Bacillaceae</taxon>
        <taxon>Cytobacillus</taxon>
    </lineage>
</organism>
<name>A0ABS5NWQ9_9BACI</name>
<comment type="caution">
    <text evidence="1">The sequence shown here is derived from an EMBL/GenBank/DDBJ whole genome shotgun (WGS) entry which is preliminary data.</text>
</comment>
<protein>
    <submittedName>
        <fullName evidence="1">Uncharacterized protein</fullName>
    </submittedName>
</protein>
<sequence length="88" mass="10244">MPARQKKTIFYVLNANSFYQTKPKAGLSFLRYPIIMNLLESSFVKFHLGFVCQVGFELLLSALKFLLTGNYLTYVVKKREQLLLSKIY</sequence>
<evidence type="ECO:0000313" key="2">
    <source>
        <dbReference type="Proteomes" id="UP000681027"/>
    </source>
</evidence>
<keyword evidence="2" id="KW-1185">Reference proteome</keyword>
<evidence type="ECO:0000313" key="1">
    <source>
        <dbReference type="EMBL" id="MBS4191864.1"/>
    </source>
</evidence>
<proteinExistence type="predicted"/>
<reference evidence="1 2" key="1">
    <citation type="submission" date="2021-05" db="EMBL/GenBank/DDBJ databases">
        <title>Novel Bacillus species.</title>
        <authorList>
            <person name="Liu G."/>
        </authorList>
    </citation>
    <scope>NUCLEOTIDE SEQUENCE [LARGE SCALE GENOMIC DNA]</scope>
    <source>
        <strain evidence="1 2">FJAT-49705</strain>
    </source>
</reference>
<accession>A0ABS5NWQ9</accession>
<dbReference type="Proteomes" id="UP000681027">
    <property type="component" value="Unassembled WGS sequence"/>
</dbReference>
<dbReference type="RefSeq" id="WP_213103333.1">
    <property type="nucleotide sequence ID" value="NZ_JAGYPM010000004.1"/>
</dbReference>
<dbReference type="EMBL" id="JAGYPM010000004">
    <property type="protein sequence ID" value="MBS4191864.1"/>
    <property type="molecule type" value="Genomic_DNA"/>
</dbReference>